<evidence type="ECO:0000256" key="7">
    <source>
        <dbReference type="ARBA" id="ARBA00023136"/>
    </source>
</evidence>
<evidence type="ECO:0000256" key="5">
    <source>
        <dbReference type="ARBA" id="ARBA00022741"/>
    </source>
</evidence>
<comment type="caution">
    <text evidence="9">The sequence shown here is derived from an EMBL/GenBank/DDBJ whole genome shotgun (WGS) entry which is preliminary data.</text>
</comment>
<dbReference type="Pfam" id="PF08352">
    <property type="entry name" value="oligo_HPY"/>
    <property type="match status" value="2"/>
</dbReference>
<name>A0ABT3CF37_9MYCO</name>
<proteinExistence type="inferred from homology"/>
<dbReference type="NCBIfam" id="NF007739">
    <property type="entry name" value="PRK10419.1"/>
    <property type="match status" value="2"/>
</dbReference>
<gene>
    <name evidence="9" type="ORF">H7J73_19015</name>
</gene>
<evidence type="ECO:0000256" key="3">
    <source>
        <dbReference type="ARBA" id="ARBA00022448"/>
    </source>
</evidence>
<dbReference type="Proteomes" id="UP001526201">
    <property type="component" value="Unassembled WGS sequence"/>
</dbReference>
<evidence type="ECO:0000256" key="2">
    <source>
        <dbReference type="ARBA" id="ARBA00005417"/>
    </source>
</evidence>
<dbReference type="SUPFAM" id="SSF52540">
    <property type="entry name" value="P-loop containing nucleoside triphosphate hydrolases"/>
    <property type="match status" value="2"/>
</dbReference>
<sequence length="557" mass="59536">MVTRQETPGVGGTTDNTTAFAVSDLRVTFGRNQEAPVVKGVNFAVAAGSTLAIIGESGSGKSVSLLAATGLLPGRHVSVSGSATLGSTNLLTRSPRELRSIRGKEIGFVFQDPQSNLHPLKTIGVAIGEAITAHGRVPRKQVCARVLELLGEVGIRNPRQRVDDYPVHFSGGMRQRVNIAAALALGPRVLIADEPTTALDVTVQAEILKLLKKLQNEHGTAIVYVSHDLAVVSDIADTVAVMRNGEIVETAPATQIYRDPLHDYTRQLLTATRHQLPSADSPTRQDRSVSLSLTSVSKHYGKHSTKTETSALKDISLNLHRGEILGLVGESGSGKSTIGRIMAGLIRPTSGTASLSDVVFNAPGDGQLRLPSSIRTDIQMVFQDPYASLNPRRTIASTLAEPLRSFTKPTSAELQHQLRALLARVELPEILLSRYPAQLSGGQRQRVAIARAIALSPAVLIADEPVSALDITTARQILTLLRKLRDELDVSILFVSHDLGVVAALCDTVVVLSEGTIVESGPTRAVFERPAQEYTRRLIDSIPGGGLDRTAADSHHV</sequence>
<dbReference type="PROSITE" id="PS00211">
    <property type="entry name" value="ABC_TRANSPORTER_1"/>
    <property type="match status" value="2"/>
</dbReference>
<feature type="domain" description="ABC transporter" evidence="8">
    <location>
        <begin position="291"/>
        <end position="539"/>
    </location>
</feature>
<reference evidence="9 10" key="1">
    <citation type="journal article" date="2022" name="BMC Genomics">
        <title>Comparative genome analysis of mycobacteria focusing on tRNA and non-coding RNA.</title>
        <authorList>
            <person name="Behra P.R.K."/>
            <person name="Pettersson B.M.F."/>
            <person name="Ramesh M."/>
            <person name="Das S."/>
            <person name="Dasgupta S."/>
            <person name="Kirsebom L.A."/>
        </authorList>
    </citation>
    <scope>NUCLEOTIDE SEQUENCE [LARGE SCALE GENOMIC DNA]</scope>
    <source>
        <strain evidence="9 10">DSM 44078</strain>
    </source>
</reference>
<dbReference type="InterPro" id="IPR050388">
    <property type="entry name" value="ABC_Ni/Peptide_Import"/>
</dbReference>
<keyword evidence="10" id="KW-1185">Reference proteome</keyword>
<comment type="similarity">
    <text evidence="2">Belongs to the ABC transporter superfamily.</text>
</comment>
<evidence type="ECO:0000259" key="8">
    <source>
        <dbReference type="PROSITE" id="PS50893"/>
    </source>
</evidence>
<dbReference type="PANTHER" id="PTHR43297:SF2">
    <property type="entry name" value="DIPEPTIDE TRANSPORT ATP-BINDING PROTEIN DPPD"/>
    <property type="match status" value="1"/>
</dbReference>
<dbReference type="CDD" id="cd03257">
    <property type="entry name" value="ABC_NikE_OppD_transporters"/>
    <property type="match status" value="2"/>
</dbReference>
<feature type="domain" description="ABC transporter" evidence="8">
    <location>
        <begin position="20"/>
        <end position="269"/>
    </location>
</feature>
<keyword evidence="7" id="KW-0472">Membrane</keyword>
<keyword evidence="6 9" id="KW-0067">ATP-binding</keyword>
<dbReference type="SMART" id="SM00382">
    <property type="entry name" value="AAA"/>
    <property type="match status" value="2"/>
</dbReference>
<organism evidence="9 10">
    <name type="scientific">Mycolicibacterium komossense</name>
    <dbReference type="NCBI Taxonomy" id="1779"/>
    <lineage>
        <taxon>Bacteria</taxon>
        <taxon>Bacillati</taxon>
        <taxon>Actinomycetota</taxon>
        <taxon>Actinomycetes</taxon>
        <taxon>Mycobacteriales</taxon>
        <taxon>Mycobacteriaceae</taxon>
        <taxon>Mycolicibacterium</taxon>
    </lineage>
</organism>
<dbReference type="EMBL" id="JACKTY010000031">
    <property type="protein sequence ID" value="MCV7228107.1"/>
    <property type="molecule type" value="Genomic_DNA"/>
</dbReference>
<dbReference type="InterPro" id="IPR003439">
    <property type="entry name" value="ABC_transporter-like_ATP-bd"/>
</dbReference>
<dbReference type="InterPro" id="IPR017871">
    <property type="entry name" value="ABC_transporter-like_CS"/>
</dbReference>
<accession>A0ABT3CF37</accession>
<protein>
    <submittedName>
        <fullName evidence="9">ABC transporter ATP-binding protein</fullName>
    </submittedName>
</protein>
<keyword evidence="4" id="KW-1003">Cell membrane</keyword>
<dbReference type="InterPro" id="IPR003593">
    <property type="entry name" value="AAA+_ATPase"/>
</dbReference>
<dbReference type="Pfam" id="PF00005">
    <property type="entry name" value="ABC_tran"/>
    <property type="match status" value="2"/>
</dbReference>
<keyword evidence="5" id="KW-0547">Nucleotide-binding</keyword>
<evidence type="ECO:0000313" key="9">
    <source>
        <dbReference type="EMBL" id="MCV7228107.1"/>
    </source>
</evidence>
<evidence type="ECO:0000256" key="6">
    <source>
        <dbReference type="ARBA" id="ARBA00022840"/>
    </source>
</evidence>
<evidence type="ECO:0000256" key="4">
    <source>
        <dbReference type="ARBA" id="ARBA00022475"/>
    </source>
</evidence>
<dbReference type="InterPro" id="IPR013563">
    <property type="entry name" value="Oligopep_ABC_C"/>
</dbReference>
<comment type="subcellular location">
    <subcellularLocation>
        <location evidence="1">Cell membrane</location>
        <topology evidence="1">Peripheral membrane protein</topology>
    </subcellularLocation>
</comment>
<dbReference type="PANTHER" id="PTHR43297">
    <property type="entry name" value="OLIGOPEPTIDE TRANSPORT ATP-BINDING PROTEIN APPD"/>
    <property type="match status" value="1"/>
</dbReference>
<evidence type="ECO:0000256" key="1">
    <source>
        <dbReference type="ARBA" id="ARBA00004202"/>
    </source>
</evidence>
<dbReference type="Gene3D" id="3.40.50.300">
    <property type="entry name" value="P-loop containing nucleotide triphosphate hydrolases"/>
    <property type="match status" value="2"/>
</dbReference>
<dbReference type="PROSITE" id="PS50893">
    <property type="entry name" value="ABC_TRANSPORTER_2"/>
    <property type="match status" value="2"/>
</dbReference>
<evidence type="ECO:0000313" key="10">
    <source>
        <dbReference type="Proteomes" id="UP001526201"/>
    </source>
</evidence>
<dbReference type="InterPro" id="IPR027417">
    <property type="entry name" value="P-loop_NTPase"/>
</dbReference>
<keyword evidence="3" id="KW-0813">Transport</keyword>
<dbReference type="GO" id="GO:0005524">
    <property type="term" value="F:ATP binding"/>
    <property type="evidence" value="ECO:0007669"/>
    <property type="project" value="UniProtKB-KW"/>
</dbReference>
<dbReference type="NCBIfam" id="NF008453">
    <property type="entry name" value="PRK11308.1"/>
    <property type="match status" value="2"/>
</dbReference>